<organism evidence="1 2">
    <name type="scientific">Nibribacter koreensis</name>
    <dbReference type="NCBI Taxonomy" id="1084519"/>
    <lineage>
        <taxon>Bacteria</taxon>
        <taxon>Pseudomonadati</taxon>
        <taxon>Bacteroidota</taxon>
        <taxon>Cytophagia</taxon>
        <taxon>Cytophagales</taxon>
        <taxon>Hymenobacteraceae</taxon>
        <taxon>Nibribacter</taxon>
    </lineage>
</organism>
<comment type="caution">
    <text evidence="1">The sequence shown here is derived from an EMBL/GenBank/DDBJ whole genome shotgun (WGS) entry which is preliminary data.</text>
</comment>
<dbReference type="Proteomes" id="UP001501844">
    <property type="component" value="Unassembled WGS sequence"/>
</dbReference>
<proteinExistence type="predicted"/>
<gene>
    <name evidence="1" type="ORF">GCM10023183_29430</name>
</gene>
<reference evidence="2" key="1">
    <citation type="journal article" date="2019" name="Int. J. Syst. Evol. Microbiol.">
        <title>The Global Catalogue of Microorganisms (GCM) 10K type strain sequencing project: providing services to taxonomists for standard genome sequencing and annotation.</title>
        <authorList>
            <consortium name="The Broad Institute Genomics Platform"/>
            <consortium name="The Broad Institute Genome Sequencing Center for Infectious Disease"/>
            <person name="Wu L."/>
            <person name="Ma J."/>
        </authorList>
    </citation>
    <scope>NUCLEOTIDE SEQUENCE [LARGE SCALE GENOMIC DNA]</scope>
    <source>
        <strain evidence="2">JCM 17917</strain>
    </source>
</reference>
<evidence type="ECO:0000313" key="1">
    <source>
        <dbReference type="EMBL" id="GAA4311003.1"/>
    </source>
</evidence>
<protein>
    <submittedName>
        <fullName evidence="1">Uncharacterized protein</fullName>
    </submittedName>
</protein>
<dbReference type="EMBL" id="BAABGX010000002">
    <property type="protein sequence ID" value="GAA4311003.1"/>
    <property type="molecule type" value="Genomic_DNA"/>
</dbReference>
<sequence length="60" mass="6636">MGLTPEVFAAGTVSTSTTTWKLPIFKKKKTAKLSRAATAKKYNPVVKRAKKGTSKPKRNW</sequence>
<evidence type="ECO:0000313" key="2">
    <source>
        <dbReference type="Proteomes" id="UP001501844"/>
    </source>
</evidence>
<keyword evidence="2" id="KW-1185">Reference proteome</keyword>
<name>A0ABP8FU72_9BACT</name>
<accession>A0ABP8FU72</accession>